<sequence length="1039" mass="115955">MGPQPNARRIDANEFARRLRRYAETGVSGVSLSGIIVDARVDLSGTVFKRGLALRDVDCNGELILANCTFEGPVWLDECRLHGGVDLSQCQFKASLSITACRLKRSDALAALAIPTLSIARSVIEGNASMVACAIDGCVSGRGVHITGDLSFPACRISGVKGDADGLLDLAGCRITGGVSFETNGSKLPPQLLAHVQACAKIKDSFYGERSSVEDATEKGSVSVNFTNAHLGDYLNLANSRFCGKVNLEHMKCRQVSSTGELIGVRPKERFEKEVTAAHVDGELTFSDAEIGYIQLYGITVTGAITFIAGKCGQIFIDDWCSDDGLHAQVASIGAFYMTSWHCLDFVRCNVSRINENKRQLGYNAIEITSSKIEKDLTFWPGKSTASVLEGNYNRDDEAPANNPRQGGQITGQLADRWNRHLAMTGKLRIANCIIRGDVDLTGIEVKERDKVDGRILISDTEIDGRVLFASPVSYLFNPRNDSPMIRDLAARRVLEAIREQTGRDSFPVDLSEHLASCNSLELQTVTASDIDLTGLCVEPAPGEKDREGRVDVVYSTIRRRVEAFSRLDKDAVKRAQEDLESRLGEAGKFRSWLLGVDANSFRQNLCAKATIVEAHVSIRGALNLQYSEVGQLKVSDRSFLGSVADSSPRDDGLVLDFAKLHNLCVARGNKKSAEKQHTHNGFPRPISLLEVQVDSWFLELVQDGKTAEQRADTEPVSAAPYLDLLDNDPEFRMSSYTAVERSLRNRGLDKEANRIYVAARFRDARTGKGYRRPKRRIDRILAWFYTGLWPWRRGDGRFREKGFLKSVPFLRRTRDWRETLFGGVTFSIWSVGFAFAGSSLIRDHDSWTGWLLFILIIAAAPLFLRIVVDRLYWLLLDYGTGAMRLAVIIFILMLLSFVFVSGEPANFEPTIPAKILEAQRKMVLPTNAVLAPMAYDPKEHPTEDEWTFGERVWMTLEYHVPLVSAVVSDEWEAAGSPLRISSLWVERNHDERGVPNWWPMKIGAWPKARDWFGAMQWLNWILWPLFLPFLVRKISRDR</sequence>
<keyword evidence="3" id="KW-1185">Reference proteome</keyword>
<keyword evidence="1" id="KW-0472">Membrane</keyword>
<evidence type="ECO:0008006" key="4">
    <source>
        <dbReference type="Google" id="ProtNLM"/>
    </source>
</evidence>
<evidence type="ECO:0000313" key="2">
    <source>
        <dbReference type="EMBL" id="QGZ58929.1"/>
    </source>
</evidence>
<evidence type="ECO:0000313" key="3">
    <source>
        <dbReference type="Proteomes" id="UP000434209"/>
    </source>
</evidence>
<gene>
    <name evidence="2" type="ORF">FAZ97_28715</name>
</gene>
<evidence type="ECO:0000256" key="1">
    <source>
        <dbReference type="SAM" id="Phobius"/>
    </source>
</evidence>
<dbReference type="KEGG" id="pacp:FAZ97_28715"/>
<keyword evidence="1" id="KW-0812">Transmembrane</keyword>
<dbReference type="Proteomes" id="UP000434209">
    <property type="component" value="Chromosome 3"/>
</dbReference>
<protein>
    <recommendedName>
        <fullName evidence="4">Pentapeptide repeat-containing protein</fullName>
    </recommendedName>
</protein>
<keyword evidence="1" id="KW-1133">Transmembrane helix</keyword>
<dbReference type="EMBL" id="CP046911">
    <property type="protein sequence ID" value="QGZ58929.1"/>
    <property type="molecule type" value="Genomic_DNA"/>
</dbReference>
<feature type="transmembrane region" description="Helical" evidence="1">
    <location>
        <begin position="876"/>
        <end position="901"/>
    </location>
</feature>
<reference evidence="2 3" key="1">
    <citation type="submission" date="2019-12" db="EMBL/GenBank/DDBJ databases">
        <title>Paraburkholderia acidiphila 7Q-K02 sp. nov and Paraburkholderia acidisoli DHF22 sp. nov., two strains isolated from forest soil.</title>
        <authorList>
            <person name="Gao Z."/>
            <person name="Qiu L."/>
        </authorList>
    </citation>
    <scope>NUCLEOTIDE SEQUENCE [LARGE SCALE GENOMIC DNA]</scope>
    <source>
        <strain evidence="2 3">7Q-K02</strain>
    </source>
</reference>
<dbReference type="OrthoDB" id="5194370at2"/>
<name>A0A7Z2JCY5_9BURK</name>
<proteinExistence type="predicted"/>
<feature type="transmembrane region" description="Helical" evidence="1">
    <location>
        <begin position="848"/>
        <end position="869"/>
    </location>
</feature>
<dbReference type="AlphaFoldDB" id="A0A7Z2JCY5"/>
<feature type="transmembrane region" description="Helical" evidence="1">
    <location>
        <begin position="821"/>
        <end position="842"/>
    </location>
</feature>
<accession>A0A7Z2JCY5</accession>
<dbReference type="RefSeq" id="WP_158762116.1">
    <property type="nucleotide sequence ID" value="NZ_CP046911.1"/>
</dbReference>
<organism evidence="2 3">
    <name type="scientific">Paraburkholderia acidiphila</name>
    <dbReference type="NCBI Taxonomy" id="2571747"/>
    <lineage>
        <taxon>Bacteria</taxon>
        <taxon>Pseudomonadati</taxon>
        <taxon>Pseudomonadota</taxon>
        <taxon>Betaproteobacteria</taxon>
        <taxon>Burkholderiales</taxon>
        <taxon>Burkholderiaceae</taxon>
        <taxon>Paraburkholderia</taxon>
    </lineage>
</organism>